<evidence type="ECO:0000259" key="3">
    <source>
        <dbReference type="PROSITE" id="PS50821"/>
    </source>
</evidence>
<accession>A0AAE0K0G5</accession>
<dbReference type="InterPro" id="IPR003100">
    <property type="entry name" value="PAZ_dom"/>
</dbReference>
<dbReference type="Gene3D" id="2.170.260.10">
    <property type="entry name" value="paz domain"/>
    <property type="match status" value="1"/>
</dbReference>
<dbReference type="GO" id="GO:0003723">
    <property type="term" value="F:RNA binding"/>
    <property type="evidence" value="ECO:0007669"/>
    <property type="project" value="InterPro"/>
</dbReference>
<dbReference type="Proteomes" id="UP001287356">
    <property type="component" value="Unassembled WGS sequence"/>
</dbReference>
<gene>
    <name evidence="5" type="ORF">B0T24DRAFT_669606</name>
</gene>
<dbReference type="Pfam" id="PF02170">
    <property type="entry name" value="PAZ"/>
    <property type="match status" value="1"/>
</dbReference>
<dbReference type="InterPro" id="IPR014811">
    <property type="entry name" value="ArgoL1"/>
</dbReference>
<dbReference type="Gene3D" id="3.30.420.10">
    <property type="entry name" value="Ribonuclease H-like superfamily/Ribonuclease H"/>
    <property type="match status" value="1"/>
</dbReference>
<keyword evidence="6" id="KW-1185">Reference proteome</keyword>
<evidence type="ECO:0000259" key="4">
    <source>
        <dbReference type="PROSITE" id="PS50822"/>
    </source>
</evidence>
<dbReference type="InterPro" id="IPR036397">
    <property type="entry name" value="RNaseH_sf"/>
</dbReference>
<reference evidence="5" key="1">
    <citation type="journal article" date="2023" name="Mol. Phylogenet. Evol.">
        <title>Genome-scale phylogeny and comparative genomics of the fungal order Sordariales.</title>
        <authorList>
            <person name="Hensen N."/>
            <person name="Bonometti L."/>
            <person name="Westerberg I."/>
            <person name="Brannstrom I.O."/>
            <person name="Guillou S."/>
            <person name="Cros-Aarteil S."/>
            <person name="Calhoun S."/>
            <person name="Haridas S."/>
            <person name="Kuo A."/>
            <person name="Mondo S."/>
            <person name="Pangilinan J."/>
            <person name="Riley R."/>
            <person name="LaButti K."/>
            <person name="Andreopoulos B."/>
            <person name="Lipzen A."/>
            <person name="Chen C."/>
            <person name="Yan M."/>
            <person name="Daum C."/>
            <person name="Ng V."/>
            <person name="Clum A."/>
            <person name="Steindorff A."/>
            <person name="Ohm R.A."/>
            <person name="Martin F."/>
            <person name="Silar P."/>
            <person name="Natvig D.O."/>
            <person name="Lalanne C."/>
            <person name="Gautier V."/>
            <person name="Ament-Velasquez S.L."/>
            <person name="Kruys A."/>
            <person name="Hutchinson M.I."/>
            <person name="Powell A.J."/>
            <person name="Barry K."/>
            <person name="Miller A.N."/>
            <person name="Grigoriev I.V."/>
            <person name="Debuchy R."/>
            <person name="Gladieux P."/>
            <person name="Hiltunen Thoren M."/>
            <person name="Johannesson H."/>
        </authorList>
    </citation>
    <scope>NUCLEOTIDE SEQUENCE</scope>
    <source>
        <strain evidence="5">CBS 958.72</strain>
    </source>
</reference>
<dbReference type="CDD" id="cd04657">
    <property type="entry name" value="Piwi_ago-like"/>
    <property type="match status" value="1"/>
</dbReference>
<protein>
    <submittedName>
        <fullName evidence="5">RNA interference and gene silencing protein</fullName>
    </submittedName>
</protein>
<dbReference type="SUPFAM" id="SSF53098">
    <property type="entry name" value="Ribonuclease H-like"/>
    <property type="match status" value="1"/>
</dbReference>
<dbReference type="Pfam" id="PF08699">
    <property type="entry name" value="ArgoL1"/>
    <property type="match status" value="1"/>
</dbReference>
<evidence type="ECO:0000313" key="5">
    <source>
        <dbReference type="EMBL" id="KAK3367285.1"/>
    </source>
</evidence>
<dbReference type="InterPro" id="IPR012337">
    <property type="entry name" value="RNaseH-like_sf"/>
</dbReference>
<dbReference type="SMART" id="SM01163">
    <property type="entry name" value="DUF1785"/>
    <property type="match status" value="1"/>
</dbReference>
<dbReference type="PROSITE" id="PS50821">
    <property type="entry name" value="PAZ"/>
    <property type="match status" value="1"/>
</dbReference>
<dbReference type="PROSITE" id="PS50822">
    <property type="entry name" value="PIWI"/>
    <property type="match status" value="1"/>
</dbReference>
<dbReference type="SUPFAM" id="SSF101690">
    <property type="entry name" value="PAZ domain"/>
    <property type="match status" value="1"/>
</dbReference>
<feature type="domain" description="PAZ" evidence="3">
    <location>
        <begin position="398"/>
        <end position="493"/>
    </location>
</feature>
<dbReference type="Pfam" id="PF02171">
    <property type="entry name" value="Piwi"/>
    <property type="match status" value="1"/>
</dbReference>
<evidence type="ECO:0000313" key="6">
    <source>
        <dbReference type="Proteomes" id="UP001287356"/>
    </source>
</evidence>
<evidence type="ECO:0000256" key="1">
    <source>
        <dbReference type="RuleBase" id="RU361178"/>
    </source>
</evidence>
<proteinExistence type="inferred from homology"/>
<dbReference type="InterPro" id="IPR032474">
    <property type="entry name" value="Argonaute_N"/>
</dbReference>
<dbReference type="InterPro" id="IPR003165">
    <property type="entry name" value="Piwi"/>
</dbReference>
<dbReference type="CDD" id="cd02846">
    <property type="entry name" value="PAZ_argonaute_like"/>
    <property type="match status" value="1"/>
</dbReference>
<name>A0AAE0K0G5_9PEZI</name>
<dbReference type="InterPro" id="IPR036085">
    <property type="entry name" value="PAZ_dom_sf"/>
</dbReference>
<dbReference type="SMART" id="SM00949">
    <property type="entry name" value="PAZ"/>
    <property type="match status" value="1"/>
</dbReference>
<comment type="caution">
    <text evidence="5">The sequence shown here is derived from an EMBL/GenBank/DDBJ whole genome shotgun (WGS) entry which is preliminary data.</text>
</comment>
<dbReference type="SMART" id="SM00950">
    <property type="entry name" value="Piwi"/>
    <property type="match status" value="1"/>
</dbReference>
<dbReference type="InterPro" id="IPR045246">
    <property type="entry name" value="Piwi_ago-like"/>
</dbReference>
<dbReference type="PANTHER" id="PTHR22891">
    <property type="entry name" value="EUKARYOTIC TRANSLATION INITIATION FACTOR 2C"/>
    <property type="match status" value="1"/>
</dbReference>
<organism evidence="5 6">
    <name type="scientific">Lasiosphaeria ovina</name>
    <dbReference type="NCBI Taxonomy" id="92902"/>
    <lineage>
        <taxon>Eukaryota</taxon>
        <taxon>Fungi</taxon>
        <taxon>Dikarya</taxon>
        <taxon>Ascomycota</taxon>
        <taxon>Pezizomycotina</taxon>
        <taxon>Sordariomycetes</taxon>
        <taxon>Sordariomycetidae</taxon>
        <taxon>Sordariales</taxon>
        <taxon>Lasiosphaeriaceae</taxon>
        <taxon>Lasiosphaeria</taxon>
    </lineage>
</organism>
<evidence type="ECO:0000256" key="2">
    <source>
        <dbReference type="SAM" id="MobiDB-lite"/>
    </source>
</evidence>
<dbReference type="Gene3D" id="3.40.50.2300">
    <property type="match status" value="1"/>
</dbReference>
<sequence length="1029" mass="112177">MSRVVGEESLVASTRTRAGFAEGLAVEEEGEEGEKEAFLSRSKAGAVGAVDLDAAGLDVAVVGSRRGHPSLNSTDGSIPSPNAGVARVEDALGASRPSLERLSLKTLTPLRPGFGTRGTPITLWANYVEILAVPDLTLYRYSLSVSPNAAGRKLTQIIRLLLQAPELVEFQQDIVSDFKYTCISQRRLPGDELTIPINYRAEGEDEPRQGATVYNVRVLYTNMLSVNEMIQYLTSTDLAASYKNKQPLIQAFNILLNHHAKTSDNIGTIGSARAFSLQPDAPKASLGSGLTVIRGFFASIRAATCRILVNVNVTNAAFYNSGPLDQLIAAFEHQRRGKPRLASFLKRVRVRTIHLPERRNRAGEVVYRVKAISGLATENDGQGLPHPPRVREFGAEPKLVEFWLDSGPPAQASPTATASASQGKKKGRKAGGPSGPSAPASASTQPGGRYISVYDFFLNTYGITLQKPHLPVVNLGTRENPTYLPPEVCVVLPGQSANSKLDPNQAQQMIKFAVRKPAANANSIVDEGLRIVGLSGANFLLNRFGISATPNLITVPGRVLNEPKVLYKDEKFAQVRFGSWNMVDVKFNTVGALKTWSYLMISLPTHRDAFDQVGPEATVNQFAGALASTGISVTARLQGQRVELSGPEDPRLDERLQSASQKLELLLVILPDNNIPLYNRIKHCGDVRFGLHTVCTVGDKLAKCNPQYFANVALKFNLKLGGNNQLLEASRRGLLDEDRTMVVGIDVTHPSPGSASNAPSIAAMVASLDCWLGQWPAVLRVQSSARREMVSDLNDMLKSRLHLWKDSKHGNHANLPENILVYRDGVSEGQYQLVLDVEVPLLRQACRDMYPPADQNKGLPRLTVVVVGKRHHTRFYPTREGDGDRSTNPKPGTVVDRGVTEARNWDFFLQSHAAIQGTARPTHYFVVLDEIFRARYPKSVPPPAHNVADVLEALTQSLCYTYGRATKAVSVCTPAYYADIVCERARCYLSGVYDTPTQSAAGSVGAQPAAVVNDDVLIHARLRDTMFYI</sequence>
<dbReference type="Pfam" id="PF16486">
    <property type="entry name" value="ArgoN"/>
    <property type="match status" value="1"/>
</dbReference>
<comment type="similarity">
    <text evidence="1">Belongs to the argonaute family.</text>
</comment>
<dbReference type="Pfam" id="PF16488">
    <property type="entry name" value="ArgoL2"/>
    <property type="match status" value="1"/>
</dbReference>
<feature type="compositionally biased region" description="Low complexity" evidence="2">
    <location>
        <begin position="435"/>
        <end position="445"/>
    </location>
</feature>
<feature type="region of interest" description="Disordered" evidence="2">
    <location>
        <begin position="409"/>
        <end position="445"/>
    </location>
</feature>
<feature type="compositionally biased region" description="Low complexity" evidence="2">
    <location>
        <begin position="409"/>
        <end position="422"/>
    </location>
</feature>
<feature type="domain" description="Piwi" evidence="4">
    <location>
        <begin position="665"/>
        <end position="990"/>
    </location>
</feature>
<reference evidence="5" key="2">
    <citation type="submission" date="2023-06" db="EMBL/GenBank/DDBJ databases">
        <authorList>
            <consortium name="Lawrence Berkeley National Laboratory"/>
            <person name="Haridas S."/>
            <person name="Hensen N."/>
            <person name="Bonometti L."/>
            <person name="Westerberg I."/>
            <person name="Brannstrom I.O."/>
            <person name="Guillou S."/>
            <person name="Cros-Aarteil S."/>
            <person name="Calhoun S."/>
            <person name="Kuo A."/>
            <person name="Mondo S."/>
            <person name="Pangilinan J."/>
            <person name="Riley R."/>
            <person name="Labutti K."/>
            <person name="Andreopoulos B."/>
            <person name="Lipzen A."/>
            <person name="Chen C."/>
            <person name="Yanf M."/>
            <person name="Daum C."/>
            <person name="Ng V."/>
            <person name="Clum A."/>
            <person name="Steindorff A."/>
            <person name="Ohm R."/>
            <person name="Martin F."/>
            <person name="Silar P."/>
            <person name="Natvig D."/>
            <person name="Lalanne C."/>
            <person name="Gautier V."/>
            <person name="Ament-Velasquez S.L."/>
            <person name="Kruys A."/>
            <person name="Hutchinson M.I."/>
            <person name="Powell A.J."/>
            <person name="Barry K."/>
            <person name="Miller A.N."/>
            <person name="Grigoriev I.V."/>
            <person name="Debuchy R."/>
            <person name="Gladieux P."/>
            <person name="Thoren M.H."/>
            <person name="Johannesson H."/>
        </authorList>
    </citation>
    <scope>NUCLEOTIDE SEQUENCE</scope>
    <source>
        <strain evidence="5">CBS 958.72</strain>
    </source>
</reference>
<dbReference type="EMBL" id="JAULSN010000007">
    <property type="protein sequence ID" value="KAK3367285.1"/>
    <property type="molecule type" value="Genomic_DNA"/>
</dbReference>
<dbReference type="InterPro" id="IPR032472">
    <property type="entry name" value="ArgoL2"/>
</dbReference>
<dbReference type="AlphaFoldDB" id="A0AAE0K0G5"/>